<dbReference type="HOGENOM" id="CLU_1637604_0_0_1"/>
<dbReference type="AlphaFoldDB" id="D6WU33"/>
<evidence type="ECO:0000313" key="1">
    <source>
        <dbReference type="EMBL" id="EFA06753.1"/>
    </source>
</evidence>
<name>D6WU33_TRICA</name>
<gene>
    <name evidence="1" type="primary">GLEAN_09687</name>
    <name evidence="1" type="ORF">TcasGA2_TC009687</name>
</gene>
<dbReference type="EMBL" id="KQ971352">
    <property type="protein sequence ID" value="EFA06753.1"/>
    <property type="molecule type" value="Genomic_DNA"/>
</dbReference>
<proteinExistence type="predicted"/>
<evidence type="ECO:0000313" key="2">
    <source>
        <dbReference type="Proteomes" id="UP000007266"/>
    </source>
</evidence>
<reference evidence="1 2" key="2">
    <citation type="journal article" date="2010" name="Nucleic Acids Res.">
        <title>BeetleBase in 2010: revisions to provide comprehensive genomic information for Tribolium castaneum.</title>
        <authorList>
            <person name="Kim H.S."/>
            <person name="Murphy T."/>
            <person name="Xia J."/>
            <person name="Caragea D."/>
            <person name="Park Y."/>
            <person name="Beeman R.W."/>
            <person name="Lorenzen M.D."/>
            <person name="Butcher S."/>
            <person name="Manak J.R."/>
            <person name="Brown S.J."/>
        </authorList>
    </citation>
    <scope>GENOME REANNOTATION</scope>
    <source>
        <strain evidence="1 2">Georgia GA2</strain>
    </source>
</reference>
<protein>
    <submittedName>
        <fullName evidence="1">Uncharacterized protein</fullName>
    </submittedName>
</protein>
<organism evidence="1 2">
    <name type="scientific">Tribolium castaneum</name>
    <name type="common">Red flour beetle</name>
    <dbReference type="NCBI Taxonomy" id="7070"/>
    <lineage>
        <taxon>Eukaryota</taxon>
        <taxon>Metazoa</taxon>
        <taxon>Ecdysozoa</taxon>
        <taxon>Arthropoda</taxon>
        <taxon>Hexapoda</taxon>
        <taxon>Insecta</taxon>
        <taxon>Pterygota</taxon>
        <taxon>Neoptera</taxon>
        <taxon>Endopterygota</taxon>
        <taxon>Coleoptera</taxon>
        <taxon>Polyphaga</taxon>
        <taxon>Cucujiformia</taxon>
        <taxon>Tenebrionidae</taxon>
        <taxon>Tenebrionidae incertae sedis</taxon>
        <taxon>Tribolium</taxon>
    </lineage>
</organism>
<reference evidence="1 2" key="1">
    <citation type="journal article" date="2008" name="Nature">
        <title>The genome of the model beetle and pest Tribolium castaneum.</title>
        <authorList>
            <consortium name="Tribolium Genome Sequencing Consortium"/>
            <person name="Richards S."/>
            <person name="Gibbs R.A."/>
            <person name="Weinstock G.M."/>
            <person name="Brown S.J."/>
            <person name="Denell R."/>
            <person name="Beeman R.W."/>
            <person name="Gibbs R."/>
            <person name="Beeman R.W."/>
            <person name="Brown S.J."/>
            <person name="Bucher G."/>
            <person name="Friedrich M."/>
            <person name="Grimmelikhuijzen C.J."/>
            <person name="Klingler M."/>
            <person name="Lorenzen M."/>
            <person name="Richards S."/>
            <person name="Roth S."/>
            <person name="Schroder R."/>
            <person name="Tautz D."/>
            <person name="Zdobnov E.M."/>
            <person name="Muzny D."/>
            <person name="Gibbs R.A."/>
            <person name="Weinstock G.M."/>
            <person name="Attaway T."/>
            <person name="Bell S."/>
            <person name="Buhay C.J."/>
            <person name="Chandrabose M.N."/>
            <person name="Chavez D."/>
            <person name="Clerk-Blankenburg K.P."/>
            <person name="Cree A."/>
            <person name="Dao M."/>
            <person name="Davis C."/>
            <person name="Chacko J."/>
            <person name="Dinh H."/>
            <person name="Dugan-Rocha S."/>
            <person name="Fowler G."/>
            <person name="Garner T.T."/>
            <person name="Garnes J."/>
            <person name="Gnirke A."/>
            <person name="Hawes A."/>
            <person name="Hernandez J."/>
            <person name="Hines S."/>
            <person name="Holder M."/>
            <person name="Hume J."/>
            <person name="Jhangiani S.N."/>
            <person name="Joshi V."/>
            <person name="Khan Z.M."/>
            <person name="Jackson L."/>
            <person name="Kovar C."/>
            <person name="Kowis A."/>
            <person name="Lee S."/>
            <person name="Lewis L.R."/>
            <person name="Margolis J."/>
            <person name="Morgan M."/>
            <person name="Nazareth L.V."/>
            <person name="Nguyen N."/>
            <person name="Okwuonu G."/>
            <person name="Parker D."/>
            <person name="Richards S."/>
            <person name="Ruiz S.J."/>
            <person name="Santibanez J."/>
            <person name="Savard J."/>
            <person name="Scherer S.E."/>
            <person name="Schneider B."/>
            <person name="Sodergren E."/>
            <person name="Tautz D."/>
            <person name="Vattahil S."/>
            <person name="Villasana D."/>
            <person name="White C.S."/>
            <person name="Wright R."/>
            <person name="Park Y."/>
            <person name="Beeman R.W."/>
            <person name="Lord J."/>
            <person name="Oppert B."/>
            <person name="Lorenzen M."/>
            <person name="Brown S."/>
            <person name="Wang L."/>
            <person name="Savard J."/>
            <person name="Tautz D."/>
            <person name="Richards S."/>
            <person name="Weinstock G."/>
            <person name="Gibbs R.A."/>
            <person name="Liu Y."/>
            <person name="Worley K."/>
            <person name="Weinstock G."/>
            <person name="Elsik C.G."/>
            <person name="Reese J.T."/>
            <person name="Elhaik E."/>
            <person name="Landan G."/>
            <person name="Graur D."/>
            <person name="Arensburger P."/>
            <person name="Atkinson P."/>
            <person name="Beeman R.W."/>
            <person name="Beidler J."/>
            <person name="Brown S.J."/>
            <person name="Demuth J.P."/>
            <person name="Drury D.W."/>
            <person name="Du Y.Z."/>
            <person name="Fujiwara H."/>
            <person name="Lorenzen M."/>
            <person name="Maselli V."/>
            <person name="Osanai M."/>
            <person name="Park Y."/>
            <person name="Robertson H.M."/>
            <person name="Tu Z."/>
            <person name="Wang J.J."/>
            <person name="Wang S."/>
            <person name="Richards S."/>
            <person name="Song H."/>
            <person name="Zhang L."/>
            <person name="Sodergren E."/>
            <person name="Werner D."/>
            <person name="Stanke M."/>
            <person name="Morgenstern B."/>
            <person name="Solovyev V."/>
            <person name="Kosarev P."/>
            <person name="Brown G."/>
            <person name="Chen H.C."/>
            <person name="Ermolaeva O."/>
            <person name="Hlavina W."/>
            <person name="Kapustin Y."/>
            <person name="Kiryutin B."/>
            <person name="Kitts P."/>
            <person name="Maglott D."/>
            <person name="Pruitt K."/>
            <person name="Sapojnikov V."/>
            <person name="Souvorov A."/>
            <person name="Mackey A.J."/>
            <person name="Waterhouse R.M."/>
            <person name="Wyder S."/>
            <person name="Zdobnov E.M."/>
            <person name="Zdobnov E.M."/>
            <person name="Wyder S."/>
            <person name="Kriventseva E.V."/>
            <person name="Kadowaki T."/>
            <person name="Bork P."/>
            <person name="Aranda M."/>
            <person name="Bao R."/>
            <person name="Beermann A."/>
            <person name="Berns N."/>
            <person name="Bolognesi R."/>
            <person name="Bonneton F."/>
            <person name="Bopp D."/>
            <person name="Brown S.J."/>
            <person name="Bucher G."/>
            <person name="Butts T."/>
            <person name="Chaumot A."/>
            <person name="Denell R.E."/>
            <person name="Ferrier D.E."/>
            <person name="Friedrich M."/>
            <person name="Gordon C.M."/>
            <person name="Jindra M."/>
            <person name="Klingler M."/>
            <person name="Lan Q."/>
            <person name="Lattorff H.M."/>
            <person name="Laudet V."/>
            <person name="von Levetsow C."/>
            <person name="Liu Z."/>
            <person name="Lutz R."/>
            <person name="Lynch J.A."/>
            <person name="da Fonseca R.N."/>
            <person name="Posnien N."/>
            <person name="Reuter R."/>
            <person name="Roth S."/>
            <person name="Savard J."/>
            <person name="Schinko J.B."/>
            <person name="Schmitt C."/>
            <person name="Schoppmeier M."/>
            <person name="Schroder R."/>
            <person name="Shippy T.D."/>
            <person name="Simonnet F."/>
            <person name="Marques-Souza H."/>
            <person name="Tautz D."/>
            <person name="Tomoyasu Y."/>
            <person name="Trauner J."/>
            <person name="Van der Zee M."/>
            <person name="Vervoort M."/>
            <person name="Wittkopp N."/>
            <person name="Wimmer E.A."/>
            <person name="Yang X."/>
            <person name="Jones A.K."/>
            <person name="Sattelle D.B."/>
            <person name="Ebert P.R."/>
            <person name="Nelson D."/>
            <person name="Scott J.G."/>
            <person name="Beeman R.W."/>
            <person name="Muthukrishnan S."/>
            <person name="Kramer K.J."/>
            <person name="Arakane Y."/>
            <person name="Beeman R.W."/>
            <person name="Zhu Q."/>
            <person name="Hogenkamp D."/>
            <person name="Dixit R."/>
            <person name="Oppert B."/>
            <person name="Jiang H."/>
            <person name="Zou Z."/>
            <person name="Marshall J."/>
            <person name="Elpidina E."/>
            <person name="Vinokurov K."/>
            <person name="Oppert C."/>
            <person name="Zou Z."/>
            <person name="Evans J."/>
            <person name="Lu Z."/>
            <person name="Zhao P."/>
            <person name="Sumathipala N."/>
            <person name="Altincicek B."/>
            <person name="Vilcinskas A."/>
            <person name="Williams M."/>
            <person name="Hultmark D."/>
            <person name="Hetru C."/>
            <person name="Jiang H."/>
            <person name="Grimmelikhuijzen C.J."/>
            <person name="Hauser F."/>
            <person name="Cazzamali G."/>
            <person name="Williamson M."/>
            <person name="Park Y."/>
            <person name="Li B."/>
            <person name="Tanaka Y."/>
            <person name="Predel R."/>
            <person name="Neupert S."/>
            <person name="Schachtner J."/>
            <person name="Verleyen P."/>
            <person name="Raible F."/>
            <person name="Bork P."/>
            <person name="Friedrich M."/>
            <person name="Walden K.K."/>
            <person name="Robertson H.M."/>
            <person name="Angeli S."/>
            <person name="Foret S."/>
            <person name="Bucher G."/>
            <person name="Schuetz S."/>
            <person name="Maleszka R."/>
            <person name="Wimmer E.A."/>
            <person name="Beeman R.W."/>
            <person name="Lorenzen M."/>
            <person name="Tomoyasu Y."/>
            <person name="Miller S.C."/>
            <person name="Grossmann D."/>
            <person name="Bucher G."/>
        </authorList>
    </citation>
    <scope>NUCLEOTIDE SEQUENCE [LARGE SCALE GENOMIC DNA]</scope>
    <source>
        <strain evidence="1 2">Georgia GA2</strain>
    </source>
</reference>
<dbReference type="InParanoid" id="D6WU33"/>
<dbReference type="Proteomes" id="UP000007266">
    <property type="component" value="Linkage group 7"/>
</dbReference>
<accession>D6WU33</accession>
<sequence>MAAGVQEGALTRVTYHKAMNTFIKHSNLGPNYEKFSLVESSALTRLELLSYKCKLRPLREPIVVQFRSVFIWFSVIVSQIRLCGSVWQSPERSGMESFRRYFKYRQSRGFASPGGCRHLVLTPSYCVRTVIGKAINTARFALDHSCSITPTYSQPSEWSGLD</sequence>
<keyword evidence="2" id="KW-1185">Reference proteome</keyword>